<sequence>MPYTPNKPRTLFCLMCELEARNAHTVGDVSAALAEMTEEKRLLLKKVLGEARASHEKEFELYHIQSALLDSKPFLLTQARFEIRCLFRRNGIFDRVRRRLVV</sequence>
<reference evidence="1 2" key="1">
    <citation type="submission" date="2013-11" db="EMBL/GenBank/DDBJ databases">
        <title>The Genome Sequence of Phytophthora parasitica CJ01A1.</title>
        <authorList>
            <consortium name="The Broad Institute Genomics Platform"/>
            <person name="Russ C."/>
            <person name="Tyler B."/>
            <person name="Panabieres F."/>
            <person name="Shan W."/>
            <person name="Tripathy S."/>
            <person name="Grunwald N."/>
            <person name="Machado M."/>
            <person name="Johnson C.S."/>
            <person name="Walker B."/>
            <person name="Young S.K."/>
            <person name="Zeng Q."/>
            <person name="Gargeya S."/>
            <person name="Fitzgerald M."/>
            <person name="Haas B."/>
            <person name="Abouelleil A."/>
            <person name="Allen A.W."/>
            <person name="Alvarado L."/>
            <person name="Arachchi H.M."/>
            <person name="Berlin A.M."/>
            <person name="Chapman S.B."/>
            <person name="Gainer-Dewar J."/>
            <person name="Goldberg J."/>
            <person name="Griggs A."/>
            <person name="Gujja S."/>
            <person name="Hansen M."/>
            <person name="Howarth C."/>
            <person name="Imamovic A."/>
            <person name="Ireland A."/>
            <person name="Larimer J."/>
            <person name="McCowan C."/>
            <person name="Murphy C."/>
            <person name="Pearson M."/>
            <person name="Poon T.W."/>
            <person name="Priest M."/>
            <person name="Roberts A."/>
            <person name="Saif S."/>
            <person name="Shea T."/>
            <person name="Sisk P."/>
            <person name="Sykes S."/>
            <person name="Wortman J."/>
            <person name="Nusbaum C."/>
            <person name="Birren B."/>
        </authorList>
    </citation>
    <scope>NUCLEOTIDE SEQUENCE [LARGE SCALE GENOMIC DNA]</scope>
    <source>
        <strain evidence="1 2">CJ01A1</strain>
    </source>
</reference>
<dbReference type="OrthoDB" id="159732at2759"/>
<gene>
    <name evidence="1" type="ORF">F441_23040</name>
</gene>
<protein>
    <submittedName>
        <fullName evidence="1">Uncharacterized protein</fullName>
    </submittedName>
</protein>
<dbReference type="AlphaFoldDB" id="W2VMP7"/>
<accession>W2VMP7</accession>
<dbReference type="EMBL" id="ANIX01005406">
    <property type="protein sequence ID" value="ETO99544.1"/>
    <property type="molecule type" value="Genomic_DNA"/>
</dbReference>
<comment type="caution">
    <text evidence="1">The sequence shown here is derived from an EMBL/GenBank/DDBJ whole genome shotgun (WGS) entry which is preliminary data.</text>
</comment>
<evidence type="ECO:0000313" key="2">
    <source>
        <dbReference type="Proteomes" id="UP000018958"/>
    </source>
</evidence>
<proteinExistence type="predicted"/>
<dbReference type="Proteomes" id="UP000018958">
    <property type="component" value="Unassembled WGS sequence"/>
</dbReference>
<evidence type="ECO:0000313" key="1">
    <source>
        <dbReference type="EMBL" id="ETO99544.1"/>
    </source>
</evidence>
<organism evidence="1 2">
    <name type="scientific">Phytophthora nicotianae CJ01A1</name>
    <dbReference type="NCBI Taxonomy" id="1317063"/>
    <lineage>
        <taxon>Eukaryota</taxon>
        <taxon>Sar</taxon>
        <taxon>Stramenopiles</taxon>
        <taxon>Oomycota</taxon>
        <taxon>Peronosporomycetes</taxon>
        <taxon>Peronosporales</taxon>
        <taxon>Peronosporaceae</taxon>
        <taxon>Phytophthora</taxon>
    </lineage>
</organism>
<name>W2VMP7_PHYNI</name>